<organism evidence="1 2">
    <name type="scientific">Varunaivibrio sulfuroxidans</name>
    <dbReference type="NCBI Taxonomy" id="1773489"/>
    <lineage>
        <taxon>Bacteria</taxon>
        <taxon>Pseudomonadati</taxon>
        <taxon>Pseudomonadota</taxon>
        <taxon>Alphaproteobacteria</taxon>
        <taxon>Rhodospirillales</taxon>
        <taxon>Magnetovibrionaceae</taxon>
        <taxon>Varunaivibrio</taxon>
    </lineage>
</organism>
<protein>
    <submittedName>
        <fullName evidence="1">Thermostable hemolysin</fullName>
    </submittedName>
</protein>
<dbReference type="AlphaFoldDB" id="A0A4R3JFD1"/>
<accession>A0A4R3JFD1</accession>
<reference evidence="1 2" key="1">
    <citation type="submission" date="2019-03" db="EMBL/GenBank/DDBJ databases">
        <title>Genomic Encyclopedia of Type Strains, Phase IV (KMG-IV): sequencing the most valuable type-strain genomes for metagenomic binning, comparative biology and taxonomic classification.</title>
        <authorList>
            <person name="Goeker M."/>
        </authorList>
    </citation>
    <scope>NUCLEOTIDE SEQUENCE [LARGE SCALE GENOMIC DNA]</scope>
    <source>
        <strain evidence="1 2">DSM 101688</strain>
    </source>
</reference>
<keyword evidence="2" id="KW-1185">Reference proteome</keyword>
<evidence type="ECO:0000313" key="1">
    <source>
        <dbReference type="EMBL" id="TCS63390.1"/>
    </source>
</evidence>
<sequence length="216" mass="24178">MTFTIIEQTDPDRGQAEETVRAAFARQYGASVGEFAPTLVALRPGRGDIHRETWNRETWHGETLGGISCVAGIRFATDGFFSERYLDQPIETLLRPLWNAPVRREHIAEVTNLAGMKPRSSQILIAYVIHLCRQRSIQWAFFTAGERLRAALRRAGILTLDLGPALPERMDNPDAWGTYYATNPHVVAIHDSMVAMRGIPARDERTPPLLKDSALA</sequence>
<proteinExistence type="predicted"/>
<dbReference type="OrthoDB" id="7432757at2"/>
<name>A0A4R3JFD1_9PROT</name>
<evidence type="ECO:0000313" key="2">
    <source>
        <dbReference type="Proteomes" id="UP000295304"/>
    </source>
</evidence>
<gene>
    <name evidence="1" type="ORF">EDD55_10311</name>
</gene>
<dbReference type="Proteomes" id="UP000295304">
    <property type="component" value="Unassembled WGS sequence"/>
</dbReference>
<dbReference type="RefSeq" id="WP_132938373.1">
    <property type="nucleotide sequence ID" value="NZ_CP119676.1"/>
</dbReference>
<dbReference type="Pfam" id="PF12261">
    <property type="entry name" value="T_hemolysin"/>
    <property type="match status" value="1"/>
</dbReference>
<dbReference type="EMBL" id="SLZW01000003">
    <property type="protein sequence ID" value="TCS63390.1"/>
    <property type="molecule type" value="Genomic_DNA"/>
</dbReference>
<dbReference type="InterPro" id="IPR022050">
    <property type="entry name" value="T_hemolysin"/>
</dbReference>
<comment type="caution">
    <text evidence="1">The sequence shown here is derived from an EMBL/GenBank/DDBJ whole genome shotgun (WGS) entry which is preliminary data.</text>
</comment>